<dbReference type="PANTHER" id="PTHR43317:SF1">
    <property type="entry name" value="THERMOSPERMINE SYNTHASE ACAULIS5"/>
    <property type="match status" value="1"/>
</dbReference>
<keyword evidence="7" id="KW-1185">Reference proteome</keyword>
<dbReference type="EMBL" id="JAGRRH010000001">
    <property type="protein sequence ID" value="KAG7374519.1"/>
    <property type="molecule type" value="Genomic_DNA"/>
</dbReference>
<dbReference type="InterPro" id="IPR030374">
    <property type="entry name" value="PABS"/>
</dbReference>
<reference evidence="6" key="2">
    <citation type="submission" date="2021-04" db="EMBL/GenBank/DDBJ databases">
        <authorList>
            <person name="Podell S."/>
        </authorList>
    </citation>
    <scope>NUCLEOTIDE SEQUENCE</scope>
    <source>
        <strain evidence="6">Hildebrandi</strain>
    </source>
</reference>
<comment type="caution">
    <text evidence="6">The sequence shown here is derived from an EMBL/GenBank/DDBJ whole genome shotgun (WGS) entry which is preliminary data.</text>
</comment>
<protein>
    <submittedName>
        <fullName evidence="6">Spermidine synthase</fullName>
    </submittedName>
</protein>
<feature type="coiled-coil region" evidence="4">
    <location>
        <begin position="560"/>
        <end position="587"/>
    </location>
</feature>
<sequence length="1585" mass="177852">MAGLSVNSTHDARSSSLGTGEGLLWPDMNNIACITSYAEMERNLENGIACARFGAKVTDWTQACDVGLGFRTTKKSKSRTTIAESCDEALKTTFNRILETHYLLGSILPNSLGRKHEAIADCIATAPRVHSAWAKRRCRLPSLRVLAGLESQALKYATPLKSFLNQHLSSFSKTDEDIGAIDECYLTSDIFRQLLIKAGFAEQGFNRKWGKHRHASFLKDGGTHTRNRPQYQLFPHESVSEVQPPNGRGTLQKVEQRLRLGDSSRNITENPTSTSAQDIIDWIQSKANGFVSDKIVWKKANDEDNAFGFFAIDDIPESTHLMVIPQSTFFDPDDDEKVNDCETALLLLEEYEKGKDSIYFPFVDFLLGDVTKQGIVPSAWSPQGKNLLRRVIGRALEPQESTDFICEEECPTLPRNGDKCSQLENAAFFSIISGVWNSKMIPVFGMLPHRNGKWHNVDMNSILPGVNDEVLFTVRDVKAGEQLYISFTECNYEDCKGMQFHYITPDIFRDFGIVEQYPRRWRLNDRKELVAQIDKDEASGKLHVSWPLGEYPDIEDLTWIQSQLRRLNKMENEIKTSAAALESSHEKNVIMEYYHGYKELLELAFVYREAGLPMPTGYDTLSSPKGMAVEGRNTAVCDRDPTGTRMPYNFATESQYQEIDFRYSKDADNTCMSLSGWLQTCSTVRPHYHEAFVHIAGQYVEKVKRVIYLGGGDNMILHEILKFPDLELVVGMELDQQVCRSAFQYFGTLPYFDDPRVQWWFGDATKSLLALPESYFGSFDLVLVDLQTFVADALKVTDKLSIMDTAILLMKQNGGVIAKNEDFSVRTNVGFAKYTVDLEYHDLPKFCQQSITLGSNSIDFIKASPKNHGIETLAVDLVGSDTWNPYNAWFGYRQSVPNSCLVSHVPETTMECTSNTSGTRAGIFLVLEAEAISTPLDPFSSVQSKISKSIKELGLTEISVSTGTDFDTEVMVLILKEGYVTARVFVEHHYVAFDLHLWESIGSIDSLKEALIVGVGGDLKKFTSFRFVTSGMFGLQSCPKDILTDFAMNAQNHICNITNATLPLDTETSVKSAYVNLLEEFLREMLPSLEEGSSSRVVGVLCGDESRSCESLSAIHAMTLAAVEVVPLHACTSFDDMHACEMKTKENFSVAVADTDKLDGLVLDQDMPFQMGQIIDKLFSDKVYHYKLMKSSHIVISPVQRGQDWKVQLVDRFRTDLVLFDPAYRVNMKVYADVLQRTEPFSQWCIFSAGDSHFFNHLSSSIASIESKTGLKAEIEDVANGLINVIADFYPPKVFKNSDYDRSRALSQWQTQSPIGHQTLFQMIVQPPKAKVKEGEIVLLELEEGPWDMVFGRAVVLSECSPSGDDCVVQLESKKKARTVSRSQIRKFSTADSATSRSFEIGDLVLHEYEVGMFENGVVSGIHEDGTYDIYILNPDGLKVYGVPNTKLLLQFESGEFITEIPSLSTAQLFGALGYATKKVILEKDESMSPISSIAVGSGVVLTGFWAGGHVILKWNGEKRVEINLFTYKERKDKRIMFQEAFISQLDHVVTLSRDEHPRGYGSVVNFASEMEDTPYWINDLQQRS</sequence>
<proteinExistence type="predicted"/>
<evidence type="ECO:0000313" key="6">
    <source>
        <dbReference type="EMBL" id="KAG7374519.1"/>
    </source>
</evidence>
<accession>A0A9K3QA91</accession>
<feature type="domain" description="PABS" evidence="5">
    <location>
        <begin position="630"/>
        <end position="786"/>
    </location>
</feature>
<keyword evidence="1 3" id="KW-0808">Transferase</keyword>
<name>A0A9K3QA91_9STRA</name>
<organism evidence="6 7">
    <name type="scientific">Nitzschia inconspicua</name>
    <dbReference type="NCBI Taxonomy" id="303405"/>
    <lineage>
        <taxon>Eukaryota</taxon>
        <taxon>Sar</taxon>
        <taxon>Stramenopiles</taxon>
        <taxon>Ochrophyta</taxon>
        <taxon>Bacillariophyta</taxon>
        <taxon>Bacillariophyceae</taxon>
        <taxon>Bacillariophycidae</taxon>
        <taxon>Bacillariales</taxon>
        <taxon>Bacillariaceae</taxon>
        <taxon>Nitzschia</taxon>
    </lineage>
</organism>
<keyword evidence="4" id="KW-0175">Coiled coil</keyword>
<dbReference type="PROSITE" id="PS51006">
    <property type="entry name" value="PABS_2"/>
    <property type="match status" value="1"/>
</dbReference>
<feature type="active site" description="Proton acceptor" evidence="3">
    <location>
        <position position="785"/>
    </location>
</feature>
<dbReference type="GO" id="GO:0006596">
    <property type="term" value="P:polyamine biosynthetic process"/>
    <property type="evidence" value="ECO:0007669"/>
    <property type="project" value="UniProtKB-UniRule"/>
</dbReference>
<dbReference type="Pfam" id="PF01564">
    <property type="entry name" value="Spermine_synth"/>
    <property type="match status" value="1"/>
</dbReference>
<dbReference type="Proteomes" id="UP000693970">
    <property type="component" value="Unassembled WGS sequence"/>
</dbReference>
<evidence type="ECO:0000256" key="2">
    <source>
        <dbReference type="ARBA" id="ARBA00023115"/>
    </source>
</evidence>
<gene>
    <name evidence="6" type="ORF">IV203_013614</name>
</gene>
<keyword evidence="2 3" id="KW-0620">Polyamine biosynthesis</keyword>
<dbReference type="GO" id="GO:0010487">
    <property type="term" value="F:thermospermine synthase activity"/>
    <property type="evidence" value="ECO:0007669"/>
    <property type="project" value="TreeGrafter"/>
</dbReference>
<evidence type="ECO:0000256" key="4">
    <source>
        <dbReference type="SAM" id="Coils"/>
    </source>
</evidence>
<evidence type="ECO:0000259" key="5">
    <source>
        <dbReference type="PROSITE" id="PS51006"/>
    </source>
</evidence>
<dbReference type="OrthoDB" id="42873at2759"/>
<evidence type="ECO:0000256" key="3">
    <source>
        <dbReference type="PROSITE-ProRule" id="PRU00354"/>
    </source>
</evidence>
<evidence type="ECO:0000313" key="7">
    <source>
        <dbReference type="Proteomes" id="UP000693970"/>
    </source>
</evidence>
<evidence type="ECO:0000256" key="1">
    <source>
        <dbReference type="ARBA" id="ARBA00022679"/>
    </source>
</evidence>
<dbReference type="PANTHER" id="PTHR43317">
    <property type="entry name" value="THERMOSPERMINE SYNTHASE ACAULIS5"/>
    <property type="match status" value="1"/>
</dbReference>
<reference evidence="6" key="1">
    <citation type="journal article" date="2021" name="Sci. Rep.">
        <title>Diploid genomic architecture of Nitzschia inconspicua, an elite biomass production diatom.</title>
        <authorList>
            <person name="Oliver A."/>
            <person name="Podell S."/>
            <person name="Pinowska A."/>
            <person name="Traller J.C."/>
            <person name="Smith S.R."/>
            <person name="McClure R."/>
            <person name="Beliaev A."/>
            <person name="Bohutskyi P."/>
            <person name="Hill E.A."/>
            <person name="Rabines A."/>
            <person name="Zheng H."/>
            <person name="Allen L.Z."/>
            <person name="Kuo A."/>
            <person name="Grigoriev I.V."/>
            <person name="Allen A.E."/>
            <person name="Hazlebeck D."/>
            <person name="Allen E.E."/>
        </authorList>
    </citation>
    <scope>NUCLEOTIDE SEQUENCE</scope>
    <source>
        <strain evidence="6">Hildebrandi</strain>
    </source>
</reference>